<evidence type="ECO:0000313" key="1">
    <source>
        <dbReference type="EMBL" id="KAI9509676.1"/>
    </source>
</evidence>
<comment type="caution">
    <text evidence="1">The sequence shown here is derived from an EMBL/GenBank/DDBJ whole genome shotgun (WGS) entry which is preliminary data.</text>
</comment>
<sequence>MGTAVVFSRTYDSSEKVCVRFSTRPKGPPDDDDGSEGSYDDEEDEDDEDGDDDDEDGDDEEEDEDDSIECRISFSKHQKGVLLVVARATEDGFSVTSISHSRDTSIGAERPVAEDWNNRDIYFETPQELEDDVRQSLDLYLKDRGLDSAFASSITQSMRNGTTMSSPFCAITKPSYLM</sequence>
<keyword evidence="2" id="KW-1185">Reference proteome</keyword>
<protein>
    <submittedName>
        <fullName evidence="1">Uncharacterized protein</fullName>
    </submittedName>
</protein>
<reference evidence="1" key="1">
    <citation type="submission" date="2021-03" db="EMBL/GenBank/DDBJ databases">
        <title>Evolutionary priming and transition to the ectomycorrhizal habit in an iconic lineage of mushroom-forming fungi: is preadaptation a requirement?</title>
        <authorList>
            <consortium name="DOE Joint Genome Institute"/>
            <person name="Looney B.P."/>
            <person name="Miyauchi S."/>
            <person name="Morin E."/>
            <person name="Drula E."/>
            <person name="Courty P.E."/>
            <person name="Chicoki N."/>
            <person name="Fauchery L."/>
            <person name="Kohler A."/>
            <person name="Kuo A."/>
            <person name="LaButti K."/>
            <person name="Pangilinan J."/>
            <person name="Lipzen A."/>
            <person name="Riley R."/>
            <person name="Andreopoulos W."/>
            <person name="He G."/>
            <person name="Johnson J."/>
            <person name="Barry K.W."/>
            <person name="Grigoriev I.V."/>
            <person name="Nagy L."/>
            <person name="Hibbett D."/>
            <person name="Henrissat B."/>
            <person name="Matheny P.B."/>
            <person name="Labbe J."/>
            <person name="Martin A.F."/>
        </authorList>
    </citation>
    <scope>NUCLEOTIDE SEQUENCE</scope>
    <source>
        <strain evidence="1">BPL698</strain>
    </source>
</reference>
<proteinExistence type="predicted"/>
<accession>A0ACC0UDT7</accession>
<name>A0ACC0UDT7_9AGAM</name>
<evidence type="ECO:0000313" key="2">
    <source>
        <dbReference type="Proteomes" id="UP001207468"/>
    </source>
</evidence>
<organism evidence="1 2">
    <name type="scientific">Russula earlei</name>
    <dbReference type="NCBI Taxonomy" id="71964"/>
    <lineage>
        <taxon>Eukaryota</taxon>
        <taxon>Fungi</taxon>
        <taxon>Dikarya</taxon>
        <taxon>Basidiomycota</taxon>
        <taxon>Agaricomycotina</taxon>
        <taxon>Agaricomycetes</taxon>
        <taxon>Russulales</taxon>
        <taxon>Russulaceae</taxon>
        <taxon>Russula</taxon>
    </lineage>
</organism>
<gene>
    <name evidence="1" type="ORF">F5148DRAFT_716483</name>
</gene>
<dbReference type="EMBL" id="JAGFNK010000058">
    <property type="protein sequence ID" value="KAI9509676.1"/>
    <property type="molecule type" value="Genomic_DNA"/>
</dbReference>
<dbReference type="Proteomes" id="UP001207468">
    <property type="component" value="Unassembled WGS sequence"/>
</dbReference>